<feature type="compositionally biased region" description="Polar residues" evidence="1">
    <location>
        <begin position="93"/>
        <end position="115"/>
    </location>
</feature>
<dbReference type="GeneID" id="54454773"/>
<reference evidence="4" key="2">
    <citation type="submission" date="2020-04" db="EMBL/GenBank/DDBJ databases">
        <authorList>
            <consortium name="NCBI Genome Project"/>
        </authorList>
    </citation>
    <scope>NUCLEOTIDE SEQUENCE</scope>
    <source>
        <strain evidence="4">CBS 304.34</strain>
    </source>
</reference>
<evidence type="ECO:0000313" key="3">
    <source>
        <dbReference type="Proteomes" id="UP000504636"/>
    </source>
</evidence>
<feature type="region of interest" description="Disordered" evidence="1">
    <location>
        <begin position="37"/>
        <end position="115"/>
    </location>
</feature>
<dbReference type="Proteomes" id="UP000504636">
    <property type="component" value="Unplaced"/>
</dbReference>
<organism evidence="2">
    <name type="scientific">Mytilinidion resinicola</name>
    <dbReference type="NCBI Taxonomy" id="574789"/>
    <lineage>
        <taxon>Eukaryota</taxon>
        <taxon>Fungi</taxon>
        <taxon>Dikarya</taxon>
        <taxon>Ascomycota</taxon>
        <taxon>Pezizomycotina</taxon>
        <taxon>Dothideomycetes</taxon>
        <taxon>Pleosporomycetidae</taxon>
        <taxon>Mytilinidiales</taxon>
        <taxon>Mytilinidiaceae</taxon>
        <taxon>Mytilinidion</taxon>
    </lineage>
</organism>
<gene>
    <name evidence="2 4" type="ORF">BDZ99DRAFT_269754</name>
</gene>
<evidence type="ECO:0000256" key="1">
    <source>
        <dbReference type="SAM" id="MobiDB-lite"/>
    </source>
</evidence>
<protein>
    <submittedName>
        <fullName evidence="2 4">Uncharacterized protein</fullName>
    </submittedName>
</protein>
<feature type="compositionally biased region" description="Basic and acidic residues" evidence="1">
    <location>
        <begin position="69"/>
        <end position="82"/>
    </location>
</feature>
<evidence type="ECO:0000313" key="4">
    <source>
        <dbReference type="RefSeq" id="XP_033579546.1"/>
    </source>
</evidence>
<feature type="compositionally biased region" description="Basic residues" evidence="1">
    <location>
        <begin position="37"/>
        <end position="48"/>
    </location>
</feature>
<dbReference type="RefSeq" id="XP_033579546.1">
    <property type="nucleotide sequence ID" value="XM_033713880.1"/>
</dbReference>
<proteinExistence type="predicted"/>
<keyword evidence="3" id="KW-1185">Reference proteome</keyword>
<name>A0A6A6YUH4_9PEZI</name>
<feature type="compositionally biased region" description="Polar residues" evidence="1">
    <location>
        <begin position="51"/>
        <end position="64"/>
    </location>
</feature>
<reference evidence="2 4" key="1">
    <citation type="journal article" date="2020" name="Stud. Mycol.">
        <title>101 Dothideomycetes genomes: a test case for predicting lifestyles and emergence of pathogens.</title>
        <authorList>
            <person name="Haridas S."/>
            <person name="Albert R."/>
            <person name="Binder M."/>
            <person name="Bloem J."/>
            <person name="Labutti K."/>
            <person name="Salamov A."/>
            <person name="Andreopoulos B."/>
            <person name="Baker S."/>
            <person name="Barry K."/>
            <person name="Bills G."/>
            <person name="Bluhm B."/>
            <person name="Cannon C."/>
            <person name="Castanera R."/>
            <person name="Culley D."/>
            <person name="Daum C."/>
            <person name="Ezra D."/>
            <person name="Gonzalez J."/>
            <person name="Henrissat B."/>
            <person name="Kuo A."/>
            <person name="Liang C."/>
            <person name="Lipzen A."/>
            <person name="Lutzoni F."/>
            <person name="Magnuson J."/>
            <person name="Mondo S."/>
            <person name="Nolan M."/>
            <person name="Ohm R."/>
            <person name="Pangilinan J."/>
            <person name="Park H.-J."/>
            <person name="Ramirez L."/>
            <person name="Alfaro M."/>
            <person name="Sun H."/>
            <person name="Tritt A."/>
            <person name="Yoshinaga Y."/>
            <person name="Zwiers L.-H."/>
            <person name="Turgeon B."/>
            <person name="Goodwin S."/>
            <person name="Spatafora J."/>
            <person name="Crous P."/>
            <person name="Grigoriev I."/>
        </authorList>
    </citation>
    <scope>NUCLEOTIDE SEQUENCE</scope>
    <source>
        <strain evidence="2 4">CBS 304.34</strain>
    </source>
</reference>
<dbReference type="AlphaFoldDB" id="A0A6A6YUH4"/>
<accession>A0A6A6YUH4</accession>
<reference evidence="4" key="3">
    <citation type="submission" date="2025-04" db="UniProtKB">
        <authorList>
            <consortium name="RefSeq"/>
        </authorList>
    </citation>
    <scope>IDENTIFICATION</scope>
    <source>
        <strain evidence="4">CBS 304.34</strain>
    </source>
</reference>
<dbReference type="EMBL" id="MU003697">
    <property type="protein sequence ID" value="KAF2812582.1"/>
    <property type="molecule type" value="Genomic_DNA"/>
</dbReference>
<sequence length="115" mass="13132">MIPDNVVSHGISIDDRGNFLEEDERLKRRKEHKLYKKIVDKTKKRTKKQTPSEQQQLKRQNLDSATPDRAARSAELEIEHVVQPRPTIEVAKASTSNGEDVETNHNACEGNNENT</sequence>
<evidence type="ECO:0000313" key="2">
    <source>
        <dbReference type="EMBL" id="KAF2812582.1"/>
    </source>
</evidence>